<feature type="compositionally biased region" description="Polar residues" evidence="4">
    <location>
        <begin position="839"/>
        <end position="859"/>
    </location>
</feature>
<evidence type="ECO:0000256" key="1">
    <source>
        <dbReference type="ARBA" id="ARBA00022723"/>
    </source>
</evidence>
<dbReference type="Proteomes" id="UP000324091">
    <property type="component" value="Chromosome 4"/>
</dbReference>
<dbReference type="GO" id="GO:0051603">
    <property type="term" value="P:proteolysis involved in protein catabolic process"/>
    <property type="evidence" value="ECO:0007669"/>
    <property type="project" value="TreeGrafter"/>
</dbReference>
<gene>
    <name evidence="6" type="ORF">D4764_04G0000310</name>
</gene>
<feature type="compositionally biased region" description="Low complexity" evidence="4">
    <location>
        <begin position="375"/>
        <end position="472"/>
    </location>
</feature>
<keyword evidence="1" id="KW-0479">Metal-binding</keyword>
<feature type="compositionally biased region" description="Polar residues" evidence="4">
    <location>
        <begin position="201"/>
        <end position="214"/>
    </location>
</feature>
<dbReference type="InterPro" id="IPR057987">
    <property type="entry name" value="TPR_RNF123/RKP"/>
</dbReference>
<proteinExistence type="predicted"/>
<dbReference type="InterPro" id="IPR045129">
    <property type="entry name" value="RNF123/RKP/RSPRY1"/>
</dbReference>
<dbReference type="GO" id="GO:0004842">
    <property type="term" value="F:ubiquitin-protein transferase activity"/>
    <property type="evidence" value="ECO:0007669"/>
    <property type="project" value="InterPro"/>
</dbReference>
<feature type="compositionally biased region" description="Low complexity" evidence="4">
    <location>
        <begin position="316"/>
        <end position="351"/>
    </location>
</feature>
<evidence type="ECO:0000256" key="3">
    <source>
        <dbReference type="ARBA" id="ARBA00022833"/>
    </source>
</evidence>
<keyword evidence="7" id="KW-1185">Reference proteome</keyword>
<protein>
    <submittedName>
        <fullName evidence="6">E3 ubiquitin-protein ligase RNF123</fullName>
    </submittedName>
</protein>
<reference evidence="6 7" key="1">
    <citation type="submission" date="2019-04" db="EMBL/GenBank/DDBJ databases">
        <title>Chromosome genome assembly for Takifugu flavidus.</title>
        <authorList>
            <person name="Xiao S."/>
        </authorList>
    </citation>
    <scope>NUCLEOTIDE SEQUENCE [LARGE SCALE GENOMIC DNA]</scope>
    <source>
        <strain evidence="6">HTHZ2018</strain>
        <tissue evidence="6">Muscle</tissue>
    </source>
</reference>
<evidence type="ECO:0000313" key="7">
    <source>
        <dbReference type="Proteomes" id="UP000324091"/>
    </source>
</evidence>
<accession>A0A5C6N2M6</accession>
<feature type="compositionally biased region" description="Pro residues" evidence="4">
    <location>
        <begin position="787"/>
        <end position="808"/>
    </location>
</feature>
<feature type="region of interest" description="Disordered" evidence="4">
    <location>
        <begin position="871"/>
        <end position="895"/>
    </location>
</feature>
<feature type="domain" description="E3 ubiquitin-protein ligase RNF123/RKP TPR repeat" evidence="5">
    <location>
        <begin position="1033"/>
        <end position="1175"/>
    </location>
</feature>
<feature type="compositionally biased region" description="Low complexity" evidence="4">
    <location>
        <begin position="215"/>
        <end position="308"/>
    </location>
</feature>
<dbReference type="AlphaFoldDB" id="A0A5C6N2M6"/>
<keyword evidence="3" id="KW-0862">Zinc</keyword>
<keyword evidence="2" id="KW-0863">Zinc-finger</keyword>
<feature type="compositionally biased region" description="Polar residues" evidence="4">
    <location>
        <begin position="352"/>
        <end position="374"/>
    </location>
</feature>
<organism evidence="6 7">
    <name type="scientific">Takifugu flavidus</name>
    <name type="common">sansaifugu</name>
    <dbReference type="NCBI Taxonomy" id="433684"/>
    <lineage>
        <taxon>Eukaryota</taxon>
        <taxon>Metazoa</taxon>
        <taxon>Chordata</taxon>
        <taxon>Craniata</taxon>
        <taxon>Vertebrata</taxon>
        <taxon>Euteleostomi</taxon>
        <taxon>Actinopterygii</taxon>
        <taxon>Neopterygii</taxon>
        <taxon>Teleostei</taxon>
        <taxon>Neoteleostei</taxon>
        <taxon>Acanthomorphata</taxon>
        <taxon>Eupercaria</taxon>
        <taxon>Tetraodontiformes</taxon>
        <taxon>Tetradontoidea</taxon>
        <taxon>Tetraodontidae</taxon>
        <taxon>Takifugu</taxon>
    </lineage>
</organism>
<dbReference type="PANTHER" id="PTHR13363:SF5">
    <property type="entry name" value="E3 UBIQUITIN-PROTEIN LIGASE RNF123"/>
    <property type="match status" value="1"/>
</dbReference>
<feature type="region of interest" description="Disordered" evidence="4">
    <location>
        <begin position="773"/>
        <end position="859"/>
    </location>
</feature>
<dbReference type="GO" id="GO:0008270">
    <property type="term" value="F:zinc ion binding"/>
    <property type="evidence" value="ECO:0007669"/>
    <property type="project" value="UniProtKB-KW"/>
</dbReference>
<dbReference type="EMBL" id="RHFK02000017">
    <property type="protein sequence ID" value="TWW61385.1"/>
    <property type="molecule type" value="Genomic_DNA"/>
</dbReference>
<dbReference type="Pfam" id="PF25576">
    <property type="entry name" value="TPR_RNF123"/>
    <property type="match status" value="1"/>
</dbReference>
<evidence type="ECO:0000313" key="6">
    <source>
        <dbReference type="EMBL" id="TWW61385.1"/>
    </source>
</evidence>
<name>A0A5C6N2M6_9TELE</name>
<evidence type="ECO:0000259" key="5">
    <source>
        <dbReference type="Pfam" id="PF25576"/>
    </source>
</evidence>
<sequence>MRSVVFFYIKTPLRVKEAGLEELILTTWWPTHFDKEGKDEPPDESTDERLRRRAYERGCTRLKKRIEVVEELQVQILKLLLNNKDNSTGQASRYIFLNKFRKFLQENASNRGHPTALCPPEYMVCFLHRLMAAVRWCWDDGCRRNPGSIGTEEAFVPPQLFYNGKVDYFDLQRLGGLLSHLKKTLKGDGAQKSCCHHPAGQQGSRATGSRATGSRATGSRAAGQQAAGQQAAGQQAAGQQQQGSRATGSRAAGQQAAGQQAAGQQAAGQQGNSSRAQGNRQQGNRQQGNRQQGNRQQGNRQQGNRQQGSRATGSRQQGNSSRAAGQQAAGQQATGQQAAGQQGNRQQGSRATGSRATGQQAQGNRQQGSRATGSRQQGNRQQGNRQQGNRQQGNRATGSRATGQQAAGQQAAGQQAAGQQGNRQQGNRQQGSRQQGNRQQGNRQQGNRQQGNRQQGNRQQGNRQQGNRPRGAGPKDDLASKANIIIDPAEIQTASMDDLDEDEESGATQRPFGAAAVGGALARPSWLSSPTLGRTNRFLSTAAVSLMTPRRPLAQLEKVKVRTLAVEQRTEDDIEGNHGNDGLLLGRPLEEPHKAIADKSLLEILDGIVMMYNLSVHQQLGKMVVVSDDVHEYAVALKDTEDKMARCPSRFTSRSLQSGPEGLRSSVLLTPLSSGPQRSDISEELQKSQKVFSEKLNHLSRRLAWINATIYSKDKMLDVYWLLCVCIRTVEHADNTGSLFAFVPEFYLNVAMNAYSALKNYFSPVNSMDELPGTEASAEGWSEGGHPSPPRGHPRPPQSIPGHPSPPRGHPRPSQATPGHPGAIPGHPSPPRGHPRPSQSTPVHPNPPDVSSSGHQTTSCTHIHTLEGRTSKLHTGTPLGPKGHAPSPSSPLSPRLHSYEETLTRLASILTKHFADPRIVGTDIKDSLMQALASYVCYPQSLRAVERIPQEQRVAMMKNLLAPYEQRPWAQTNWILVRLWRGCGFGYRYTRLPHLLKTKPEDANLPSLQKPCPSLLLQKHMAELLSVDRDMAASFLNSVLNQLNWAFSEFIGMIQEIQQAAERPERNFVDTRQLKVCATCFDLSVSLLRVLEMTVTLVPEIFLDWSRPSAELLLRRLAQLLNQVLNRVTAEKNLFDRVVNLRLPGLESVDHYPILVAVTGILVRILVDGHRQGATQASTRPPLEPLRLVLDDGGGRELVCAAASIFCRGKQRSFDPFMSGRGRM</sequence>
<evidence type="ECO:0000256" key="4">
    <source>
        <dbReference type="SAM" id="MobiDB-lite"/>
    </source>
</evidence>
<evidence type="ECO:0000256" key="2">
    <source>
        <dbReference type="ARBA" id="ARBA00022771"/>
    </source>
</evidence>
<dbReference type="GO" id="GO:0005737">
    <property type="term" value="C:cytoplasm"/>
    <property type="evidence" value="ECO:0007669"/>
    <property type="project" value="TreeGrafter"/>
</dbReference>
<feature type="region of interest" description="Disordered" evidence="4">
    <location>
        <begin position="189"/>
        <end position="479"/>
    </location>
</feature>
<dbReference type="PANTHER" id="PTHR13363">
    <property type="entry name" value="RING FINGER AND SRY DOMAIN-CONTAINING"/>
    <property type="match status" value="1"/>
</dbReference>
<comment type="caution">
    <text evidence="6">The sequence shown here is derived from an EMBL/GenBank/DDBJ whole genome shotgun (WGS) entry which is preliminary data.</text>
</comment>